<proteinExistence type="predicted"/>
<dbReference type="AlphaFoldDB" id="A0A139SIZ3"/>
<accession>A0A139SIZ3</accession>
<dbReference type="EMBL" id="LSZP01000053">
    <property type="protein sequence ID" value="KXU34519.1"/>
    <property type="molecule type" value="Genomic_DNA"/>
</dbReference>
<evidence type="ECO:0000256" key="1">
    <source>
        <dbReference type="SAM" id="SignalP"/>
    </source>
</evidence>
<dbReference type="OrthoDB" id="6057861at2"/>
<feature type="signal peptide" evidence="1">
    <location>
        <begin position="1"/>
        <end position="33"/>
    </location>
</feature>
<name>A0A139SIZ3_9BACT</name>
<protein>
    <submittedName>
        <fullName evidence="2">Uncharacterized protein</fullName>
    </submittedName>
</protein>
<dbReference type="Proteomes" id="UP000071392">
    <property type="component" value="Unassembled WGS sequence"/>
</dbReference>
<gene>
    <name evidence="2" type="ORF">AXK12_07135</name>
</gene>
<evidence type="ECO:0000313" key="2">
    <source>
        <dbReference type="EMBL" id="KXU34519.1"/>
    </source>
</evidence>
<sequence>MKPYSTPPLLKSLVAALALLLVAALSPLTQAQAAMNASIPADIEFLDEVYSLAWTSDPAPNYSKAEYLPEDEELPYYYNMLLVERLSGATVKDVVRAQVDFIKGLRENEDPAAGGRILNLMENPNTGEVLLVFVMSAADEEREMIWEWNAYRYSPVQTANGEEAVQLFGYSVRHYGNDDSVYDFLEELDDANAERVNAVLSAQIP</sequence>
<dbReference type="RefSeq" id="WP_068712799.1">
    <property type="nucleotide sequence ID" value="NZ_LSZP01000053.1"/>
</dbReference>
<reference evidence="2 3" key="1">
    <citation type="submission" date="2016-02" db="EMBL/GenBank/DDBJ databases">
        <authorList>
            <person name="Wen L."/>
            <person name="He K."/>
            <person name="Yang H."/>
        </authorList>
    </citation>
    <scope>NUCLEOTIDE SEQUENCE [LARGE SCALE GENOMIC DNA]</scope>
    <source>
        <strain evidence="2 3">CV41</strain>
    </source>
</reference>
<keyword evidence="3" id="KW-1185">Reference proteome</keyword>
<evidence type="ECO:0000313" key="3">
    <source>
        <dbReference type="Proteomes" id="UP000071392"/>
    </source>
</evidence>
<organism evidence="2 3">
    <name type="scientific">Cephaloticoccus capnophilus</name>
    <dbReference type="NCBI Taxonomy" id="1548208"/>
    <lineage>
        <taxon>Bacteria</taxon>
        <taxon>Pseudomonadati</taxon>
        <taxon>Verrucomicrobiota</taxon>
        <taxon>Opitutia</taxon>
        <taxon>Opitutales</taxon>
        <taxon>Opitutaceae</taxon>
        <taxon>Cephaloticoccus</taxon>
    </lineage>
</organism>
<feature type="chain" id="PRO_5007299310" evidence="1">
    <location>
        <begin position="34"/>
        <end position="205"/>
    </location>
</feature>
<comment type="caution">
    <text evidence="2">The sequence shown here is derived from an EMBL/GenBank/DDBJ whole genome shotgun (WGS) entry which is preliminary data.</text>
</comment>
<keyword evidence="1" id="KW-0732">Signal</keyword>